<reference evidence="1" key="1">
    <citation type="submission" date="2021-10" db="EMBL/GenBank/DDBJ databases">
        <authorList>
            <person name="Hussein R."/>
            <person name="Harrison J."/>
            <person name="Studholme D.J."/>
            <person name="Vicente J."/>
            <person name="Grant M."/>
        </authorList>
    </citation>
    <scope>NUCLEOTIDE SEQUENCE</scope>
    <source>
        <strain evidence="1">NCPPB 2970</strain>
    </source>
</reference>
<gene>
    <name evidence="1" type="ORF">LLE72_006530</name>
</gene>
<dbReference type="InterPro" id="IPR035897">
    <property type="entry name" value="Toll_tir_struct_dom_sf"/>
</dbReference>
<sequence>MAENTNNVESGLVKSSNPLVFISHDTRDAELAEAFSNLLKSVSAGVLKSFRTSDRRGNQGIEYGIEWYPEIIKNIQLASDVVCLLTERSVNRPWILFEAGMAKGKLDTPILGVALGIELKLASTGPFAQFQNCGDDDESLTKLVFQLVNRIPGSEPDKDTIRFQVSKFKSSVKGVLDSLTTQAVSTSSTKRKQDDIENSSVKLFEEIKIMFQDLPSRIERVGVSRDPRKRRKIHPGLVEELMYRNKNPIVGARIGLSLLREILPWVYDEGCLLISKMQSAKTPAARKKILLDFDELIVASTQNGYLKKYLLDNDEDYRLLQELPRMIMHALARVVEEV</sequence>
<dbReference type="Proteomes" id="UP001297361">
    <property type="component" value="Unassembled WGS sequence"/>
</dbReference>
<dbReference type="SUPFAM" id="SSF52200">
    <property type="entry name" value="Toll/Interleukin receptor TIR domain"/>
    <property type="match status" value="1"/>
</dbReference>
<comment type="caution">
    <text evidence="1">The sequence shown here is derived from an EMBL/GenBank/DDBJ whole genome shotgun (WGS) entry which is preliminary data.</text>
</comment>
<name>A0AAJ3CD82_XANCA</name>
<evidence type="ECO:0000313" key="2">
    <source>
        <dbReference type="Proteomes" id="UP001297361"/>
    </source>
</evidence>
<accession>A0AAJ3CD82</accession>
<protein>
    <submittedName>
        <fullName evidence="1">TIR domain-containing protein</fullName>
    </submittedName>
</protein>
<proteinExistence type="predicted"/>
<dbReference type="Gene3D" id="3.40.50.10140">
    <property type="entry name" value="Toll/interleukin-1 receptor homology (TIR) domain"/>
    <property type="match status" value="1"/>
</dbReference>
<dbReference type="EMBL" id="JAJFNJ020000003">
    <property type="protein sequence ID" value="MEC3887417.1"/>
    <property type="molecule type" value="Genomic_DNA"/>
</dbReference>
<evidence type="ECO:0000313" key="1">
    <source>
        <dbReference type="EMBL" id="MEC3887417.1"/>
    </source>
</evidence>
<dbReference type="RefSeq" id="WP_228427386.1">
    <property type="nucleotide sequence ID" value="NZ_JAJFNJ020000003.1"/>
</dbReference>
<dbReference type="AlphaFoldDB" id="A0AAJ3CD82"/>
<reference evidence="1" key="2">
    <citation type="submission" date="2024-01" db="EMBL/GenBank/DDBJ databases">
        <title>Long-read genome sequencing of X. campestris pv. papavericola.</title>
        <authorList>
            <person name="Hussain R.M.F."/>
            <person name="Greer S."/>
            <person name="Harrison J."/>
            <person name="Grant M."/>
            <person name="Vicente J."/>
            <person name="Studholme D.J."/>
        </authorList>
    </citation>
    <scope>NUCLEOTIDE SEQUENCE</scope>
    <source>
        <strain evidence="1">NCPPB 2970</strain>
    </source>
</reference>
<organism evidence="1 2">
    <name type="scientific">Xanthomonas campestris pv. papavericola</name>
    <dbReference type="NCBI Taxonomy" id="487881"/>
    <lineage>
        <taxon>Bacteria</taxon>
        <taxon>Pseudomonadati</taxon>
        <taxon>Pseudomonadota</taxon>
        <taxon>Gammaproteobacteria</taxon>
        <taxon>Lysobacterales</taxon>
        <taxon>Lysobacteraceae</taxon>
        <taxon>Xanthomonas</taxon>
    </lineage>
</organism>